<dbReference type="EMBL" id="CP048222">
    <property type="protein sequence ID" value="QHT65432.1"/>
    <property type="molecule type" value="Genomic_DNA"/>
</dbReference>
<reference evidence="1 2" key="1">
    <citation type="submission" date="2020-01" db="EMBL/GenBank/DDBJ databases">
        <authorList>
            <person name="Kim M.K."/>
        </authorList>
    </citation>
    <scope>NUCLEOTIDE SEQUENCE [LARGE SCALE GENOMIC DNA]</scope>
    <source>
        <strain evidence="1 2">172606-1</strain>
    </source>
</reference>
<keyword evidence="2" id="KW-1185">Reference proteome</keyword>
<name>A0A6C0GC81_9BACT</name>
<evidence type="ECO:0000313" key="2">
    <source>
        <dbReference type="Proteomes" id="UP000480178"/>
    </source>
</evidence>
<dbReference type="RefSeq" id="WP_162441519.1">
    <property type="nucleotide sequence ID" value="NZ_CP048222.1"/>
</dbReference>
<gene>
    <name evidence="1" type="ORF">GXP67_01445</name>
</gene>
<dbReference type="KEGG" id="rhoz:GXP67_01445"/>
<protein>
    <submittedName>
        <fullName evidence="1">Uncharacterized protein</fullName>
    </submittedName>
</protein>
<organism evidence="1 2">
    <name type="scientific">Rhodocytophaga rosea</name>
    <dbReference type="NCBI Taxonomy" id="2704465"/>
    <lineage>
        <taxon>Bacteria</taxon>
        <taxon>Pseudomonadati</taxon>
        <taxon>Bacteroidota</taxon>
        <taxon>Cytophagia</taxon>
        <taxon>Cytophagales</taxon>
        <taxon>Rhodocytophagaceae</taxon>
        <taxon>Rhodocytophaga</taxon>
    </lineage>
</organism>
<evidence type="ECO:0000313" key="1">
    <source>
        <dbReference type="EMBL" id="QHT65432.1"/>
    </source>
</evidence>
<proteinExistence type="predicted"/>
<accession>A0A6C0GC81</accession>
<dbReference type="Proteomes" id="UP000480178">
    <property type="component" value="Chromosome"/>
</dbReference>
<dbReference type="AlphaFoldDB" id="A0A6C0GC81"/>
<sequence>MKQREVTDENNVTWTCVQPLSGTEGKTAQKAEEILKSENGGIPVVCTPSGGAQSVRLALNENWDEQVSDEELLICIQAQQGKQSQNQERK</sequence>